<feature type="compositionally biased region" description="Polar residues" evidence="2">
    <location>
        <begin position="31"/>
        <end position="51"/>
    </location>
</feature>
<dbReference type="Pfam" id="PF06259">
    <property type="entry name" value="Abhydrolase_8"/>
    <property type="match status" value="1"/>
</dbReference>
<reference evidence="4 5" key="1">
    <citation type="journal article" date="1991" name="Int. J. Syst. Bacteriol.">
        <title>Description of the erythromycin-producing bacterium Arthrobacter sp. strain NRRL B-3381 as Aeromicrobium erythreum gen. nov., sp. nov.</title>
        <authorList>
            <person name="Miller E.S."/>
            <person name="Woese C.R."/>
            <person name="Brenner S."/>
        </authorList>
    </citation>
    <scope>NUCLEOTIDE SEQUENCE [LARGE SCALE GENOMIC DNA]</scope>
    <source>
        <strain evidence="4 5">AR18</strain>
    </source>
</reference>
<dbReference type="ESTHER" id="9actn-a0a0u4cv98">
    <property type="family name" value="Duf_1023"/>
</dbReference>
<dbReference type="EMBL" id="CP011502">
    <property type="protein sequence ID" value="ALX04669.1"/>
    <property type="molecule type" value="Genomic_DNA"/>
</dbReference>
<evidence type="ECO:0000313" key="5">
    <source>
        <dbReference type="Proteomes" id="UP000067689"/>
    </source>
</evidence>
<dbReference type="SUPFAM" id="SSF53474">
    <property type="entry name" value="alpha/beta-Hydrolases"/>
    <property type="match status" value="1"/>
</dbReference>
<dbReference type="OrthoDB" id="3259161at2"/>
<proteinExistence type="predicted"/>
<feature type="domain" description="DUF1023" evidence="3">
    <location>
        <begin position="312"/>
        <end position="487"/>
    </location>
</feature>
<dbReference type="Proteomes" id="UP000067689">
    <property type="component" value="Chromosome"/>
</dbReference>
<accession>A0A0U4CV98</accession>
<dbReference type="InterPro" id="IPR010427">
    <property type="entry name" value="DUF1023"/>
</dbReference>
<evidence type="ECO:0000313" key="4">
    <source>
        <dbReference type="EMBL" id="ALX04669.1"/>
    </source>
</evidence>
<dbReference type="Gene3D" id="3.40.50.1820">
    <property type="entry name" value="alpha/beta hydrolase"/>
    <property type="match status" value="1"/>
</dbReference>
<feature type="region of interest" description="Disordered" evidence="2">
    <location>
        <begin position="30"/>
        <end position="54"/>
    </location>
</feature>
<keyword evidence="5" id="KW-1185">Reference proteome</keyword>
<dbReference type="AlphaFoldDB" id="A0A0U4CV98"/>
<dbReference type="KEGG" id="aer:AERYTH_08170"/>
<evidence type="ECO:0000259" key="3">
    <source>
        <dbReference type="Pfam" id="PF06259"/>
    </source>
</evidence>
<feature type="coiled-coil region" evidence="1">
    <location>
        <begin position="128"/>
        <end position="162"/>
    </location>
</feature>
<dbReference type="PATRIC" id="fig|2041.4.peg.1714"/>
<gene>
    <name evidence="4" type="ORF">AERYTH_08170</name>
</gene>
<sequence>MALVRVSQPDPLRTESSAVAAVTNGVRATGESVSDAQESLAGQGTPSSWSGDASEAARNEFTALSGRLDSASAAFVRAVTVLDAFDDTVQTLRSRRLDLLEQVSNLNGRIDTYDADVAASDRDDATAQEALVQRSANLEREATALQADVDAWNRDQESAEQTVITGLQGVDTVAEGASAASDPNRPDADALADQLQQRVDAGDPEAVADWWRGLSPDQVAALVMHSPQLVGNAGGVPSEVRDEANRTSMLSDIDYLTQRRDDGQLTELERQQLMNAEDARSVLEENADRVDPETGEDQAFLLVYRPDAFNGDGGVAMSLGNPDTADDVTSFVPGLTNEATSLGSNVSSMERLMDLADDKNGDRTVAAITWIDYDAPSSAEGLTDDPWDFVQVAGQGKATDGGERFADFVDGLRASDHRPPGEDAHFTAIGHSYGSTTVSHAATDNDLQVDDMVLIGSPGTGSAQTATDLMPEGHLFVGSADYDPVTLLGAPGIGALGHDPAQADFGAHRFEVDPGSYRVQDLLENHSSYFNEGSTSLDAMADVVAGRTPDEVEGRTLGSTQPLDTLLVGTSLASGGEQVWNGVEWTGERVADGAGWAWDRAKDAGSWLNPFD</sequence>
<organism evidence="4 5">
    <name type="scientific">Aeromicrobium erythreum</name>
    <dbReference type="NCBI Taxonomy" id="2041"/>
    <lineage>
        <taxon>Bacteria</taxon>
        <taxon>Bacillati</taxon>
        <taxon>Actinomycetota</taxon>
        <taxon>Actinomycetes</taxon>
        <taxon>Propionibacteriales</taxon>
        <taxon>Nocardioidaceae</taxon>
        <taxon>Aeromicrobium</taxon>
    </lineage>
</organism>
<keyword evidence="1" id="KW-0175">Coiled coil</keyword>
<dbReference type="InterPro" id="IPR029058">
    <property type="entry name" value="AB_hydrolase_fold"/>
</dbReference>
<protein>
    <recommendedName>
        <fullName evidence="3">DUF1023 domain-containing protein</fullName>
    </recommendedName>
</protein>
<dbReference type="STRING" id="2041.AERYTH_08170"/>
<evidence type="ECO:0000256" key="2">
    <source>
        <dbReference type="SAM" id="MobiDB-lite"/>
    </source>
</evidence>
<evidence type="ECO:0000256" key="1">
    <source>
        <dbReference type="SAM" id="Coils"/>
    </source>
</evidence>
<name>A0A0U4CV98_9ACTN</name>
<dbReference type="RefSeq" id="WP_067857035.1">
    <property type="nucleotide sequence ID" value="NZ_CP011502.1"/>
</dbReference>